<keyword evidence="3 6" id="KW-0732">Signal</keyword>
<evidence type="ECO:0000256" key="3">
    <source>
        <dbReference type="ARBA" id="ARBA00022729"/>
    </source>
</evidence>
<comment type="similarity">
    <text evidence="2">Belongs to the SusD family.</text>
</comment>
<dbReference type="AlphaFoldDB" id="A0A3E5BPG4"/>
<evidence type="ECO:0000259" key="8">
    <source>
        <dbReference type="Pfam" id="PF14322"/>
    </source>
</evidence>
<dbReference type="InterPro" id="IPR012944">
    <property type="entry name" value="SusD_RagB_dom"/>
</dbReference>
<protein>
    <submittedName>
        <fullName evidence="9">RagB/SusD family nutrient uptake outer membrane protein</fullName>
    </submittedName>
</protein>
<dbReference type="Gene3D" id="1.25.40.390">
    <property type="match status" value="1"/>
</dbReference>
<evidence type="ECO:0000256" key="2">
    <source>
        <dbReference type="ARBA" id="ARBA00006275"/>
    </source>
</evidence>
<evidence type="ECO:0000256" key="6">
    <source>
        <dbReference type="SAM" id="SignalP"/>
    </source>
</evidence>
<feature type="domain" description="SusD-like N-terminal" evidence="8">
    <location>
        <begin position="28"/>
        <end position="218"/>
    </location>
</feature>
<dbReference type="Pfam" id="PF14322">
    <property type="entry name" value="SusD-like_3"/>
    <property type="match status" value="1"/>
</dbReference>
<evidence type="ECO:0000256" key="5">
    <source>
        <dbReference type="ARBA" id="ARBA00023237"/>
    </source>
</evidence>
<dbReference type="InterPro" id="IPR011990">
    <property type="entry name" value="TPR-like_helical_dom_sf"/>
</dbReference>
<keyword evidence="4" id="KW-0472">Membrane</keyword>
<evidence type="ECO:0000313" key="10">
    <source>
        <dbReference type="Proteomes" id="UP000260983"/>
    </source>
</evidence>
<comment type="subcellular location">
    <subcellularLocation>
        <location evidence="1">Cell outer membrane</location>
    </subcellularLocation>
</comment>
<keyword evidence="5" id="KW-0998">Cell outer membrane</keyword>
<evidence type="ECO:0000256" key="1">
    <source>
        <dbReference type="ARBA" id="ARBA00004442"/>
    </source>
</evidence>
<feature type="domain" description="RagB/SusD" evidence="7">
    <location>
        <begin position="359"/>
        <end position="569"/>
    </location>
</feature>
<feature type="signal peptide" evidence="6">
    <location>
        <begin position="1"/>
        <end position="21"/>
    </location>
</feature>
<evidence type="ECO:0000313" key="9">
    <source>
        <dbReference type="EMBL" id="RGN39507.1"/>
    </source>
</evidence>
<dbReference type="SUPFAM" id="SSF48452">
    <property type="entry name" value="TPR-like"/>
    <property type="match status" value="1"/>
</dbReference>
<organism evidence="9 10">
    <name type="scientific">Bacteroides oleiciplenus</name>
    <dbReference type="NCBI Taxonomy" id="626931"/>
    <lineage>
        <taxon>Bacteria</taxon>
        <taxon>Pseudomonadati</taxon>
        <taxon>Bacteroidota</taxon>
        <taxon>Bacteroidia</taxon>
        <taxon>Bacteroidales</taxon>
        <taxon>Bacteroidaceae</taxon>
        <taxon>Bacteroides</taxon>
    </lineage>
</organism>
<dbReference type="RefSeq" id="WP_009129375.1">
    <property type="nucleotide sequence ID" value="NZ_CABKRN010000002.1"/>
</dbReference>
<dbReference type="EMBL" id="QSUL01000002">
    <property type="protein sequence ID" value="RGN39507.1"/>
    <property type="molecule type" value="Genomic_DNA"/>
</dbReference>
<dbReference type="PROSITE" id="PS51257">
    <property type="entry name" value="PROKAR_LIPOPROTEIN"/>
    <property type="match status" value="1"/>
</dbReference>
<proteinExistence type="inferred from homology"/>
<dbReference type="GO" id="GO:0009279">
    <property type="term" value="C:cell outer membrane"/>
    <property type="evidence" value="ECO:0007669"/>
    <property type="project" value="UniProtKB-SubCell"/>
</dbReference>
<dbReference type="Pfam" id="PF07980">
    <property type="entry name" value="SusD_RagB"/>
    <property type="match status" value="1"/>
</dbReference>
<name>A0A3E5BPG4_9BACE</name>
<comment type="caution">
    <text evidence="9">The sequence shown here is derived from an EMBL/GenBank/DDBJ whole genome shotgun (WGS) entry which is preliminary data.</text>
</comment>
<evidence type="ECO:0000256" key="4">
    <source>
        <dbReference type="ARBA" id="ARBA00023136"/>
    </source>
</evidence>
<accession>A0A3E5BPG4</accession>
<dbReference type="Proteomes" id="UP000260983">
    <property type="component" value="Unassembled WGS sequence"/>
</dbReference>
<evidence type="ECO:0000259" key="7">
    <source>
        <dbReference type="Pfam" id="PF07980"/>
    </source>
</evidence>
<gene>
    <name evidence="9" type="ORF">DXB65_04070</name>
</gene>
<dbReference type="InterPro" id="IPR033985">
    <property type="entry name" value="SusD-like_N"/>
</dbReference>
<feature type="chain" id="PRO_5017807841" evidence="6">
    <location>
        <begin position="22"/>
        <end position="578"/>
    </location>
</feature>
<reference evidence="9 10" key="1">
    <citation type="submission" date="2018-08" db="EMBL/GenBank/DDBJ databases">
        <title>A genome reference for cultivated species of the human gut microbiota.</title>
        <authorList>
            <person name="Zou Y."/>
            <person name="Xue W."/>
            <person name="Luo G."/>
        </authorList>
    </citation>
    <scope>NUCLEOTIDE SEQUENCE [LARGE SCALE GENOMIC DNA]</scope>
    <source>
        <strain evidence="9 10">OM05-15BH</strain>
    </source>
</reference>
<sequence>MKKILLLCFSVCMFMSCESFLDTDNLTKKDSSNFPKTEADVDMLIAATYQTIVQIAPLNNPFYMSDLASDDRFGGAGQSDRDNRAIGRLKRNGEEQYKNPWQQMYAAIFRVNTILKGMDMVTWSSQANRDAVEGESLFLRAYAYMNLCRTYGTVPLVLTTEQVNLPRATPEELWGQIASDFKAAIEKMPAVKYQSMDKARLGHATKWAAESIMARAWLFYTGYYEKENMPLAEGGSISKDQVITWLEDVVTNSGHGLLPNFWSLWPYSNEETSKDYKYMQKIKTEYAQEYGNITWIKEEGANIENIFGYKYSSLADTYGENHANQLVLYSSIRGWGVSNAGAEMFPLGLGWGGGTVNSQLWDEWKENEPEDIRRQASIMDVRDPNEMEKYTWGGDGQMEETGYWNKKYIAMNAKRKNAEGGTDFVNYSCILFNAPDDYRKNNTQDTYIMRFSDVLLMLAELTKDVSYINQVRDRAGLPGLQAYTDEALRNERRHELCFEGIRYYDLLRWHIAGTQLNKKNGVPICNAGVWTTANFGDMQKRVEETGGFFPIPVSQVNLSAGVLVQDQAWEGAGAIYTD</sequence>